<dbReference type="SUPFAM" id="SSF50405">
    <property type="entry name" value="Actin-crosslinking proteins"/>
    <property type="match status" value="1"/>
</dbReference>
<dbReference type="EMBL" id="BMBA01000001">
    <property type="protein sequence ID" value="GFZ29517.1"/>
    <property type="molecule type" value="Genomic_DNA"/>
</dbReference>
<proteinExistence type="inferred from homology"/>
<gene>
    <name evidence="4" type="ORF">CSC2_00430</name>
</gene>
<keyword evidence="5" id="KW-1185">Reference proteome</keyword>
<dbReference type="Gene3D" id="2.80.10.50">
    <property type="match status" value="1"/>
</dbReference>
<dbReference type="InterPro" id="IPR050546">
    <property type="entry name" value="Glycosyl_Hydrlase_16"/>
</dbReference>
<evidence type="ECO:0000256" key="2">
    <source>
        <dbReference type="SAM" id="SignalP"/>
    </source>
</evidence>
<keyword evidence="2" id="KW-0732">Signal</keyword>
<accession>A0ABQ1E446</accession>
<evidence type="ECO:0000256" key="1">
    <source>
        <dbReference type="ARBA" id="ARBA00006865"/>
    </source>
</evidence>
<dbReference type="Pfam" id="PF00722">
    <property type="entry name" value="Glyco_hydro_16"/>
    <property type="match status" value="1"/>
</dbReference>
<dbReference type="PANTHER" id="PTHR10963">
    <property type="entry name" value="GLYCOSYL HYDROLASE-RELATED"/>
    <property type="match status" value="1"/>
</dbReference>
<reference evidence="4 5" key="1">
    <citation type="journal article" date="2021" name="Int. J. Syst. Evol. Microbiol.">
        <title>Clostridium zeae sp. nov., isolated from corn silage.</title>
        <authorList>
            <person name="Kobayashi H."/>
            <person name="Tanizawa Y."/>
            <person name="Yagura M."/>
            <person name="Sakamoto M."/>
            <person name="Ohkuma M."/>
            <person name="Tohno M."/>
        </authorList>
    </citation>
    <scope>NUCLEOTIDE SEQUENCE [LARGE SCALE GENOMIC DNA]</scope>
    <source>
        <strain evidence="4 5">CSC2</strain>
    </source>
</reference>
<comment type="similarity">
    <text evidence="1">Belongs to the glycosyl hydrolase 16 family.</text>
</comment>
<feature type="chain" id="PRO_5045472357" description="GH16 domain-containing protein" evidence="2">
    <location>
        <begin position="26"/>
        <end position="412"/>
    </location>
</feature>
<organism evidence="4 5">
    <name type="scientific">Clostridium zeae</name>
    <dbReference type="NCBI Taxonomy" id="2759022"/>
    <lineage>
        <taxon>Bacteria</taxon>
        <taxon>Bacillati</taxon>
        <taxon>Bacillota</taxon>
        <taxon>Clostridia</taxon>
        <taxon>Eubacteriales</taxon>
        <taxon>Clostridiaceae</taxon>
        <taxon>Clostridium</taxon>
    </lineage>
</organism>
<dbReference type="RefSeq" id="WP_206867561.1">
    <property type="nucleotide sequence ID" value="NZ_BMBA01000001.1"/>
</dbReference>
<protein>
    <recommendedName>
        <fullName evidence="3">GH16 domain-containing protein</fullName>
    </recommendedName>
</protein>
<evidence type="ECO:0000313" key="4">
    <source>
        <dbReference type="EMBL" id="GFZ29517.1"/>
    </source>
</evidence>
<dbReference type="InterPro" id="IPR008999">
    <property type="entry name" value="Actin-crosslinking"/>
</dbReference>
<feature type="signal peptide" evidence="2">
    <location>
        <begin position="1"/>
        <end position="25"/>
    </location>
</feature>
<name>A0ABQ1E446_9CLOT</name>
<dbReference type="CDD" id="cd00257">
    <property type="entry name" value="beta-trefoil_FSCN-like"/>
    <property type="match status" value="1"/>
</dbReference>
<dbReference type="Gene3D" id="2.60.120.200">
    <property type="match status" value="1"/>
</dbReference>
<dbReference type="SUPFAM" id="SSF49899">
    <property type="entry name" value="Concanavalin A-like lectins/glucanases"/>
    <property type="match status" value="1"/>
</dbReference>
<evidence type="ECO:0000259" key="3">
    <source>
        <dbReference type="PROSITE" id="PS51762"/>
    </source>
</evidence>
<dbReference type="InterPro" id="IPR013320">
    <property type="entry name" value="ConA-like_dom_sf"/>
</dbReference>
<comment type="caution">
    <text evidence="4">The sequence shown here is derived from an EMBL/GenBank/DDBJ whole genome shotgun (WGS) entry which is preliminary data.</text>
</comment>
<sequence length="412" mass="45239">MVRKKLVAATVISALLFGMTFTSIPATTAKASINDGWVQVWADEFNSANGSAVDTSKWSFDTGAGGWGNNELENYTNRTQNAYMQDGSLILQANKENYNGSQYTSARIITKNKFSVKYGRVEMRAKLPYGQGMWPAFWMLGSNIDNVDVGWPKCGEIDIMENLGKEPNIVHGTIHGPGYSGSAGLGAAYTSSTALSDGYHTYAVEYEPSSIKWYVDGVLYETRTPYDVNGNTWVFNQPFFILLNLAVGGGWPGNPDSTTVFPQKYAIDYVRVYQRANGYNMVSLKSAYNGMYVTADNCGLSPLIASRTSAGLWEQFEQVNLGNGVIALRSLANGKYVCADNYGNNPLIANRDTIDAWEEFQVVTMPDGKKALKSLANNKYVCADNYGNNPLIANRDAVGGNWEEFDIVPQGY</sequence>
<dbReference type="PROSITE" id="PS51762">
    <property type="entry name" value="GH16_2"/>
    <property type="match status" value="1"/>
</dbReference>
<dbReference type="PANTHER" id="PTHR10963:SF55">
    <property type="entry name" value="GLYCOSIDE HYDROLASE FAMILY 16 PROTEIN"/>
    <property type="match status" value="1"/>
</dbReference>
<dbReference type="CDD" id="cd08023">
    <property type="entry name" value="GH16_laminarinase_like"/>
    <property type="match status" value="1"/>
</dbReference>
<feature type="domain" description="GH16" evidence="3">
    <location>
        <begin position="27"/>
        <end position="278"/>
    </location>
</feature>
<dbReference type="InterPro" id="IPR000757">
    <property type="entry name" value="Beta-glucanase-like"/>
</dbReference>
<evidence type="ECO:0000313" key="5">
    <source>
        <dbReference type="Proteomes" id="UP000663802"/>
    </source>
</evidence>
<dbReference type="Proteomes" id="UP000663802">
    <property type="component" value="Unassembled WGS sequence"/>
</dbReference>